<dbReference type="GO" id="GO:0036180">
    <property type="term" value="P:filamentous growth of a population of unicellular organisms in response to biotic stimulus"/>
    <property type="evidence" value="ECO:0007669"/>
    <property type="project" value="UniProtKB-ARBA"/>
</dbReference>
<evidence type="ECO:0000256" key="6">
    <source>
        <dbReference type="ARBA" id="ARBA00023163"/>
    </source>
</evidence>
<keyword evidence="14" id="KW-1185">Reference proteome</keyword>
<keyword evidence="2 10" id="KW-0597">Phosphoprotein</keyword>
<dbReference type="PANTHER" id="PTHR45339:SF1">
    <property type="entry name" value="HYBRID SIGNAL TRANSDUCTION HISTIDINE KINASE J"/>
    <property type="match status" value="1"/>
</dbReference>
<feature type="modified residue" description="4-aspartylphosphate" evidence="10">
    <location>
        <position position="357"/>
    </location>
</feature>
<dbReference type="FunFam" id="1.10.10.10:FF:000027">
    <property type="entry name" value="Heat shock transcription factor 1"/>
    <property type="match status" value="1"/>
</dbReference>
<reference evidence="14" key="1">
    <citation type="journal article" date="2018" name="Nat. Microbiol.">
        <title>Leveraging single-cell genomics to expand the fungal tree of life.</title>
        <authorList>
            <person name="Ahrendt S.R."/>
            <person name="Quandt C.A."/>
            <person name="Ciobanu D."/>
            <person name="Clum A."/>
            <person name="Salamov A."/>
            <person name="Andreopoulos B."/>
            <person name="Cheng J.F."/>
            <person name="Woyke T."/>
            <person name="Pelin A."/>
            <person name="Henrissat B."/>
            <person name="Reynolds N.K."/>
            <person name="Benny G.L."/>
            <person name="Smith M.E."/>
            <person name="James T.Y."/>
            <person name="Grigoriev I.V."/>
        </authorList>
    </citation>
    <scope>NUCLEOTIDE SEQUENCE [LARGE SCALE GENOMIC DNA]</scope>
    <source>
        <strain evidence="14">Baker2002</strain>
    </source>
</reference>
<dbReference type="GO" id="GO:0005634">
    <property type="term" value="C:nucleus"/>
    <property type="evidence" value="ECO:0007669"/>
    <property type="project" value="UniProtKB-SubCell"/>
</dbReference>
<dbReference type="InterPro" id="IPR001789">
    <property type="entry name" value="Sig_transdc_resp-reg_receiver"/>
</dbReference>
<dbReference type="Gene3D" id="1.10.10.10">
    <property type="entry name" value="Winged helix-like DNA-binding domain superfamily/Winged helix DNA-binding domain"/>
    <property type="match status" value="1"/>
</dbReference>
<dbReference type="GO" id="GO:0006950">
    <property type="term" value="P:response to stress"/>
    <property type="evidence" value="ECO:0007669"/>
    <property type="project" value="UniProtKB-ARBA"/>
</dbReference>
<evidence type="ECO:0000313" key="13">
    <source>
        <dbReference type="EMBL" id="RKP30976.1"/>
    </source>
</evidence>
<dbReference type="InterPro" id="IPR011006">
    <property type="entry name" value="CheY-like_superfamily"/>
</dbReference>
<evidence type="ECO:0000256" key="10">
    <source>
        <dbReference type="PROSITE-ProRule" id="PRU00169"/>
    </source>
</evidence>
<dbReference type="GO" id="GO:0043565">
    <property type="term" value="F:sequence-specific DNA binding"/>
    <property type="evidence" value="ECO:0007669"/>
    <property type="project" value="InterPro"/>
</dbReference>
<feature type="domain" description="Response regulatory" evidence="12">
    <location>
        <begin position="308"/>
        <end position="422"/>
    </location>
</feature>
<protein>
    <recommendedName>
        <fullName evidence="8">Heat shock transcription factor</fullName>
    </recommendedName>
    <alternativeName>
        <fullName evidence="9">Heat shock factor protein</fullName>
    </alternativeName>
</protein>
<dbReference type="GO" id="GO:0003700">
    <property type="term" value="F:DNA-binding transcription factor activity"/>
    <property type="evidence" value="ECO:0007669"/>
    <property type="project" value="InterPro"/>
</dbReference>
<dbReference type="PIRSF" id="PIRSF002595">
    <property type="entry name" value="RR_SKN7"/>
    <property type="match status" value="1"/>
</dbReference>
<keyword evidence="11" id="KW-0175">Coiled coil</keyword>
<evidence type="ECO:0000313" key="14">
    <source>
        <dbReference type="Proteomes" id="UP000268321"/>
    </source>
</evidence>
<dbReference type="PRINTS" id="PR00056">
    <property type="entry name" value="HSFDOMAIN"/>
</dbReference>
<dbReference type="OrthoDB" id="424572at2759"/>
<dbReference type="InterPro" id="IPR036388">
    <property type="entry name" value="WH-like_DNA-bd_sf"/>
</dbReference>
<evidence type="ECO:0000256" key="1">
    <source>
        <dbReference type="ARBA" id="ARBA00004123"/>
    </source>
</evidence>
<name>A0A4P9ZDF7_9ASCO</name>
<dbReference type="InterPro" id="IPR014402">
    <property type="entry name" value="Sig_transdc_resp-reg_Skn7"/>
</dbReference>
<dbReference type="Pfam" id="PF00447">
    <property type="entry name" value="HSF_DNA-bind"/>
    <property type="match status" value="1"/>
</dbReference>
<feature type="non-terminal residue" evidence="13">
    <location>
        <position position="423"/>
    </location>
</feature>
<evidence type="ECO:0000259" key="12">
    <source>
        <dbReference type="PROSITE" id="PS50110"/>
    </source>
</evidence>
<dbReference type="PROSITE" id="PS00434">
    <property type="entry name" value="HSF_DOMAIN"/>
    <property type="match status" value="1"/>
</dbReference>
<dbReference type="Gene3D" id="3.40.50.2300">
    <property type="match status" value="1"/>
</dbReference>
<dbReference type="PANTHER" id="PTHR45339">
    <property type="entry name" value="HYBRID SIGNAL TRANSDUCTION HISTIDINE KINASE J"/>
    <property type="match status" value="1"/>
</dbReference>
<evidence type="ECO:0000256" key="5">
    <source>
        <dbReference type="ARBA" id="ARBA00023125"/>
    </source>
</evidence>
<dbReference type="SUPFAM" id="SSF46785">
    <property type="entry name" value="Winged helix' DNA-binding domain"/>
    <property type="match status" value="1"/>
</dbReference>
<comment type="subcellular location">
    <subcellularLocation>
        <location evidence="1">Nucleus</location>
    </subcellularLocation>
</comment>
<dbReference type="GO" id="GO:0000156">
    <property type="term" value="F:phosphorelay response regulator activity"/>
    <property type="evidence" value="ECO:0007669"/>
    <property type="project" value="InterPro"/>
</dbReference>
<keyword evidence="7" id="KW-0539">Nucleus</keyword>
<organism evidence="13 14">
    <name type="scientific">Metschnikowia bicuspidata</name>
    <dbReference type="NCBI Taxonomy" id="27322"/>
    <lineage>
        <taxon>Eukaryota</taxon>
        <taxon>Fungi</taxon>
        <taxon>Dikarya</taxon>
        <taxon>Ascomycota</taxon>
        <taxon>Saccharomycotina</taxon>
        <taxon>Pichiomycetes</taxon>
        <taxon>Metschnikowiaceae</taxon>
        <taxon>Metschnikowia</taxon>
    </lineage>
</organism>
<keyword evidence="4" id="KW-0805">Transcription regulation</keyword>
<dbReference type="InterPro" id="IPR000232">
    <property type="entry name" value="HSF_DNA-bd"/>
</dbReference>
<evidence type="ECO:0000256" key="2">
    <source>
        <dbReference type="ARBA" id="ARBA00022553"/>
    </source>
</evidence>
<evidence type="ECO:0000256" key="11">
    <source>
        <dbReference type="SAM" id="Coils"/>
    </source>
</evidence>
<dbReference type="Pfam" id="PF00072">
    <property type="entry name" value="Response_reg"/>
    <property type="match status" value="1"/>
</dbReference>
<keyword evidence="5" id="KW-0238">DNA-binding</keyword>
<dbReference type="CDD" id="cd17546">
    <property type="entry name" value="REC_hyHK_CKI1_RcsC-like"/>
    <property type="match status" value="1"/>
</dbReference>
<evidence type="ECO:0000256" key="7">
    <source>
        <dbReference type="ARBA" id="ARBA00023242"/>
    </source>
</evidence>
<dbReference type="SMART" id="SM00415">
    <property type="entry name" value="HSF"/>
    <property type="match status" value="1"/>
</dbReference>
<dbReference type="GO" id="GO:1900445">
    <property type="term" value="P:positive regulation of filamentous growth of a population of unicellular organisms in response to biotic stimulus"/>
    <property type="evidence" value="ECO:0007669"/>
    <property type="project" value="UniProtKB-ARBA"/>
</dbReference>
<evidence type="ECO:0000256" key="8">
    <source>
        <dbReference type="ARBA" id="ARBA00068818"/>
    </source>
</evidence>
<dbReference type="EMBL" id="ML004448">
    <property type="protein sequence ID" value="RKP30976.1"/>
    <property type="molecule type" value="Genomic_DNA"/>
</dbReference>
<evidence type="ECO:0000256" key="4">
    <source>
        <dbReference type="ARBA" id="ARBA00023015"/>
    </source>
</evidence>
<evidence type="ECO:0000256" key="3">
    <source>
        <dbReference type="ARBA" id="ARBA00023012"/>
    </source>
</evidence>
<proteinExistence type="predicted"/>
<dbReference type="AlphaFoldDB" id="A0A4P9ZDF7"/>
<dbReference type="InterPro" id="IPR036390">
    <property type="entry name" value="WH_DNA-bd_sf"/>
</dbReference>
<gene>
    <name evidence="13" type="ORF">METBISCDRAFT_9190</name>
</gene>
<keyword evidence="3" id="KW-0902">Two-component regulatory system</keyword>
<sequence length="423" mass="47509">ASRSAAPSASHNDFVRKLYQMLLEEKYTDVVRWTSAGHSFVVLNTNDFTKHILPTHFKHSNFASFVRQLNKYDFHKVKIPTEEKQVYQYGDNAWEFEHRDFKRDDTDALENIRRKPPVRKENPAEMNGQLNSQIQLLQYELARVQRELKATTDSYRMLFDSVVVCRTFNERFYHAMGTLINCLTQAGFKLPPMDIPNTEMLGMMTPGLLPGPAPPSRPASISGPSTLPVDTCSVDGIAPDAGSIHGLPSRPVNSRLHMAPAHQLASEAPATIAGGQMTDSLDHLIPPMPPNGIYDAISSTNLPDPKFHVLLVEDDDVYIQLCRKHLIKYGCKVTVVTDGLLAISTVKQTKYDFVLMDIVMPNLDGASAANFIRKFDENTPIVAMTSNFEEKDLESYLNHGMNDILAKPFTTDDLYLMLSKHLL</sequence>
<dbReference type="SUPFAM" id="SSF52172">
    <property type="entry name" value="CheY-like"/>
    <property type="match status" value="1"/>
</dbReference>
<evidence type="ECO:0000256" key="9">
    <source>
        <dbReference type="ARBA" id="ARBA00084017"/>
    </source>
</evidence>
<dbReference type="SMART" id="SM00448">
    <property type="entry name" value="REC"/>
    <property type="match status" value="1"/>
</dbReference>
<dbReference type="PROSITE" id="PS50110">
    <property type="entry name" value="RESPONSE_REGULATORY"/>
    <property type="match status" value="1"/>
</dbReference>
<feature type="non-terminal residue" evidence="13">
    <location>
        <position position="1"/>
    </location>
</feature>
<accession>A0A4P9ZDF7</accession>
<dbReference type="Proteomes" id="UP000268321">
    <property type="component" value="Unassembled WGS sequence"/>
</dbReference>
<feature type="coiled-coil region" evidence="11">
    <location>
        <begin position="127"/>
        <end position="154"/>
    </location>
</feature>
<keyword evidence="6" id="KW-0804">Transcription</keyword>